<feature type="transmembrane region" description="Helical" evidence="6">
    <location>
        <begin position="343"/>
        <end position="362"/>
    </location>
</feature>
<organism evidence="7">
    <name type="scientific">Dunaliella tertiolecta</name>
    <name type="common">Green alga</name>
    <dbReference type="NCBI Taxonomy" id="3047"/>
    <lineage>
        <taxon>Eukaryota</taxon>
        <taxon>Viridiplantae</taxon>
        <taxon>Chlorophyta</taxon>
        <taxon>core chlorophytes</taxon>
        <taxon>Chlorophyceae</taxon>
        <taxon>CS clade</taxon>
        <taxon>Chlamydomonadales</taxon>
        <taxon>Dunaliellaceae</taxon>
        <taxon>Dunaliella</taxon>
    </lineage>
</organism>
<feature type="transmembrane region" description="Helical" evidence="6">
    <location>
        <begin position="49"/>
        <end position="71"/>
    </location>
</feature>
<feature type="transmembrane region" description="Helical" evidence="6">
    <location>
        <begin position="374"/>
        <end position="393"/>
    </location>
</feature>
<evidence type="ECO:0000256" key="1">
    <source>
        <dbReference type="ARBA" id="ARBA00004141"/>
    </source>
</evidence>
<keyword evidence="4 6" id="KW-0472">Membrane</keyword>
<feature type="region of interest" description="Disordered" evidence="5">
    <location>
        <begin position="183"/>
        <end position="212"/>
    </location>
</feature>
<evidence type="ECO:0000256" key="2">
    <source>
        <dbReference type="ARBA" id="ARBA00022692"/>
    </source>
</evidence>
<keyword evidence="3 6" id="KW-1133">Transmembrane helix</keyword>
<protein>
    <recommendedName>
        <fullName evidence="8">ZIP family transporter</fullName>
    </recommendedName>
</protein>
<evidence type="ECO:0000313" key="7">
    <source>
        <dbReference type="EMBL" id="CAE0490324.1"/>
    </source>
</evidence>
<dbReference type="InterPro" id="IPR003689">
    <property type="entry name" value="ZIP"/>
</dbReference>
<reference evidence="7" key="1">
    <citation type="submission" date="2021-01" db="EMBL/GenBank/DDBJ databases">
        <authorList>
            <person name="Corre E."/>
            <person name="Pelletier E."/>
            <person name="Niang G."/>
            <person name="Scheremetjew M."/>
            <person name="Finn R."/>
            <person name="Kale V."/>
            <person name="Holt S."/>
            <person name="Cochrane G."/>
            <person name="Meng A."/>
            <person name="Brown T."/>
            <person name="Cohen L."/>
        </authorList>
    </citation>
    <scope>NUCLEOTIDE SEQUENCE</scope>
    <source>
        <strain evidence="7">CCMP1320</strain>
    </source>
</reference>
<dbReference type="Pfam" id="PF02535">
    <property type="entry name" value="Zip"/>
    <property type="match status" value="1"/>
</dbReference>
<name>A0A7S3QR47_DUNTE</name>
<evidence type="ECO:0000256" key="3">
    <source>
        <dbReference type="ARBA" id="ARBA00022989"/>
    </source>
</evidence>
<dbReference type="AlphaFoldDB" id="A0A7S3QR47"/>
<feature type="transmembrane region" description="Helical" evidence="6">
    <location>
        <begin position="77"/>
        <end position="98"/>
    </location>
</feature>
<feature type="transmembrane region" description="Helical" evidence="6">
    <location>
        <begin position="405"/>
        <end position="423"/>
    </location>
</feature>
<dbReference type="GO" id="GO:0005385">
    <property type="term" value="F:zinc ion transmembrane transporter activity"/>
    <property type="evidence" value="ECO:0007669"/>
    <property type="project" value="TreeGrafter"/>
</dbReference>
<sequence length="424" mass="44779">MEPRFWFDAFSALLLLAVAVLGAWLPRYLAQRGTSSPLPGYSTNTSSKLYHLGNCLSGGVMLSAGFCHLLADALPSLGFVGRFPLATFLAALGMLLTLSADQVVQAVTESAARAAAATSSGENSDAEGTELARHKFMDKQGLLPEEHSESVGLSSGHTKEAGSEVLVLPPSLMLASKRRCQLEVRNGEQQRRSPYRSSSRNSHHSHDPEDHIDFAPLLSAGARPQALNGLHLHHDALHVHDQISPKGEGHTLVHKGGAGHDCSSGPHIDVLFGDGAKVLSFPTTVLLAGALCVHSVLEGMALGAQQTMTDTEDIMIAIAAHKGLAAYALGSSVVESKASAKRFWSVILAFSLASPVGIFIGYALSSVSNSKGGAALSALASGTFLYVAMMEVIPRELDDPHMRMPKMLTICVGFGLMSLLAIWA</sequence>
<evidence type="ECO:0000256" key="6">
    <source>
        <dbReference type="SAM" id="Phobius"/>
    </source>
</evidence>
<evidence type="ECO:0000256" key="5">
    <source>
        <dbReference type="SAM" id="MobiDB-lite"/>
    </source>
</evidence>
<dbReference type="GO" id="GO:0016020">
    <property type="term" value="C:membrane"/>
    <property type="evidence" value="ECO:0007669"/>
    <property type="project" value="UniProtKB-SubCell"/>
</dbReference>
<gene>
    <name evidence="7" type="ORF">DTER00134_LOCUS5396</name>
</gene>
<dbReference type="PANTHER" id="PTHR11040:SF140">
    <property type="entry name" value="ZRT (ZRT), IRT- (IRT-) LIKE PROTEIN TRANSPORTER"/>
    <property type="match status" value="1"/>
</dbReference>
<dbReference type="EMBL" id="HBIP01009762">
    <property type="protein sequence ID" value="CAE0490324.1"/>
    <property type="molecule type" value="Transcribed_RNA"/>
</dbReference>
<feature type="transmembrane region" description="Helical" evidence="6">
    <location>
        <begin position="6"/>
        <end position="29"/>
    </location>
</feature>
<dbReference type="PANTHER" id="PTHR11040">
    <property type="entry name" value="ZINC/IRON TRANSPORTER"/>
    <property type="match status" value="1"/>
</dbReference>
<evidence type="ECO:0000256" key="4">
    <source>
        <dbReference type="ARBA" id="ARBA00023136"/>
    </source>
</evidence>
<evidence type="ECO:0008006" key="8">
    <source>
        <dbReference type="Google" id="ProtNLM"/>
    </source>
</evidence>
<comment type="subcellular location">
    <subcellularLocation>
        <location evidence="1">Membrane</location>
        <topology evidence="1">Multi-pass membrane protein</topology>
    </subcellularLocation>
</comment>
<keyword evidence="2 6" id="KW-0812">Transmembrane</keyword>
<proteinExistence type="predicted"/>
<accession>A0A7S3QR47</accession>